<dbReference type="PANTHER" id="PTHR44027:SF7">
    <property type="entry name" value="DNAJ HOMOLOG SUBFAMILY C MEMBER 5 HOMOLOG"/>
    <property type="match status" value="1"/>
</dbReference>
<dbReference type="SUPFAM" id="SSF46565">
    <property type="entry name" value="Chaperone J-domain"/>
    <property type="match status" value="1"/>
</dbReference>
<feature type="transmembrane region" description="Helical" evidence="7">
    <location>
        <begin position="351"/>
        <end position="371"/>
    </location>
</feature>
<sequence>MLGRKCSGSLYTLMEVNENATPQEIKRAYHRLALILHPDKTDGTTTEQFTRLQEAYSILSDEQQRRTYNTFGREGVATLNKLNEMNVPVNPSAFRFLCFLVMMLILLLLLQLELVVVRLDYELSWKWPVVFIPLWIALAPPTLLALGLLAAGIKQLDFLCVCVGVEILLFVGSIATFVAGLYGALSWPVALSPAIAFYAVRVLHIIPHLFPSRFVQNSEDGSGEVTFSRKKYCLFVLMVLFEEGCAIAFFTLLMLRAMQKSEESKDEPLSFWIVFSPLIACLGLKALLHLCFCIICSKVEQPNQQASQKSTSAFLFVVYSSMIYVACMIAAKANVEINKWTDGFNPSAAVAVIPIQVIFISLFLASVIMFCTASRVYEAMLFGVANEEDDAERGATTPLSPRNTGGSNSFRCETVPGEHQQRKQGADEVV</sequence>
<feature type="transmembrane region" description="Helical" evidence="7">
    <location>
        <begin position="93"/>
        <end position="112"/>
    </location>
</feature>
<dbReference type="Proteomes" id="UP000266743">
    <property type="component" value="Chromosome 9"/>
</dbReference>
<feature type="compositionally biased region" description="Basic and acidic residues" evidence="6">
    <location>
        <begin position="419"/>
        <end position="430"/>
    </location>
</feature>
<dbReference type="Pfam" id="PF00226">
    <property type="entry name" value="DnaJ"/>
    <property type="match status" value="1"/>
</dbReference>
<dbReference type="Pfam" id="PF10269">
    <property type="entry name" value="Tmemb_185A"/>
    <property type="match status" value="1"/>
</dbReference>
<feature type="domain" description="J" evidence="8">
    <location>
        <begin position="9"/>
        <end position="72"/>
    </location>
</feature>
<reference evidence="9 10" key="1">
    <citation type="submission" date="2018-09" db="EMBL/GenBank/DDBJ databases">
        <title>whole genome sequence of T. equiperdum IVM-t1 strain.</title>
        <authorList>
            <person name="Suganuma K."/>
        </authorList>
    </citation>
    <scope>NUCLEOTIDE SEQUENCE [LARGE SCALE GENOMIC DNA]</scope>
    <source>
        <strain evidence="9 10">IVM-t1</strain>
    </source>
</reference>
<evidence type="ECO:0000259" key="8">
    <source>
        <dbReference type="PROSITE" id="PS50076"/>
    </source>
</evidence>
<dbReference type="PROSITE" id="PS00636">
    <property type="entry name" value="DNAJ_1"/>
    <property type="match status" value="1"/>
</dbReference>
<evidence type="ECO:0000256" key="1">
    <source>
        <dbReference type="ARBA" id="ARBA00004635"/>
    </source>
</evidence>
<feature type="transmembrane region" description="Helical" evidence="7">
    <location>
        <begin position="132"/>
        <end position="151"/>
    </location>
</feature>
<evidence type="ECO:0000256" key="4">
    <source>
        <dbReference type="ARBA" id="ARBA00023186"/>
    </source>
</evidence>
<dbReference type="InterPro" id="IPR019396">
    <property type="entry name" value="TM_Fragile-X-F-assoc"/>
</dbReference>
<evidence type="ECO:0000313" key="10">
    <source>
        <dbReference type="Proteomes" id="UP000266743"/>
    </source>
</evidence>
<gene>
    <name evidence="9" type="ORF">DPX39_090042800</name>
</gene>
<feature type="transmembrane region" description="Helical" evidence="7">
    <location>
        <begin position="269"/>
        <end position="292"/>
    </location>
</feature>
<dbReference type="PRINTS" id="PR00625">
    <property type="entry name" value="JDOMAIN"/>
</dbReference>
<feature type="transmembrane region" description="Helical" evidence="7">
    <location>
        <begin position="232"/>
        <end position="257"/>
    </location>
</feature>
<comment type="caution">
    <text evidence="9">The sequence shown here is derived from an EMBL/GenBank/DDBJ whole genome shotgun (WGS) entry which is preliminary data.</text>
</comment>
<dbReference type="Gene3D" id="1.10.287.110">
    <property type="entry name" value="DnaJ domain"/>
    <property type="match status" value="1"/>
</dbReference>
<dbReference type="AlphaFoldDB" id="A0A3L6L4F7"/>
<feature type="compositionally biased region" description="Polar residues" evidence="6">
    <location>
        <begin position="397"/>
        <end position="411"/>
    </location>
</feature>
<feature type="transmembrane region" description="Helical" evidence="7">
    <location>
        <begin position="190"/>
        <end position="211"/>
    </location>
</feature>
<comment type="subcellular location">
    <subcellularLocation>
        <location evidence="1">Membrane</location>
        <topology evidence="1">Lipid-anchor</topology>
    </subcellularLocation>
</comment>
<evidence type="ECO:0000256" key="7">
    <source>
        <dbReference type="SAM" id="Phobius"/>
    </source>
</evidence>
<protein>
    <submittedName>
        <fullName evidence="9">Chaperone protein DNAj</fullName>
    </submittedName>
</protein>
<evidence type="ECO:0000256" key="2">
    <source>
        <dbReference type="ARBA" id="ARBA00023136"/>
    </source>
</evidence>
<name>A0A3L6L4F7_9TRYP</name>
<dbReference type="EMBL" id="QSBY01000009">
    <property type="protein sequence ID" value="RHW70431.1"/>
    <property type="molecule type" value="Genomic_DNA"/>
</dbReference>
<dbReference type="PANTHER" id="PTHR44027">
    <property type="entry name" value="DNAJ HOMOLOG SUBFAMILY C MEMBER 5 HOMOLOG"/>
    <property type="match status" value="1"/>
</dbReference>
<dbReference type="CDD" id="cd06257">
    <property type="entry name" value="DnaJ"/>
    <property type="match status" value="1"/>
</dbReference>
<feature type="transmembrane region" description="Helical" evidence="7">
    <location>
        <begin position="158"/>
        <end position="184"/>
    </location>
</feature>
<accession>A0A3L6L4F7</accession>
<keyword evidence="4" id="KW-0143">Chaperone</keyword>
<evidence type="ECO:0000256" key="3">
    <source>
        <dbReference type="ARBA" id="ARBA00023139"/>
    </source>
</evidence>
<dbReference type="GO" id="GO:0016020">
    <property type="term" value="C:membrane"/>
    <property type="evidence" value="ECO:0007669"/>
    <property type="project" value="UniProtKB-SubCell"/>
</dbReference>
<feature type="transmembrane region" description="Helical" evidence="7">
    <location>
        <begin position="313"/>
        <end position="331"/>
    </location>
</feature>
<dbReference type="InterPro" id="IPR051434">
    <property type="entry name" value="DnaJ_C_subfamily_member5"/>
</dbReference>
<organism evidence="9 10">
    <name type="scientific">Trypanosoma brucei equiperdum</name>
    <dbReference type="NCBI Taxonomy" id="630700"/>
    <lineage>
        <taxon>Eukaryota</taxon>
        <taxon>Discoba</taxon>
        <taxon>Euglenozoa</taxon>
        <taxon>Kinetoplastea</taxon>
        <taxon>Metakinetoplastina</taxon>
        <taxon>Trypanosomatida</taxon>
        <taxon>Trypanosomatidae</taxon>
        <taxon>Trypanosoma</taxon>
    </lineage>
</organism>
<proteinExistence type="predicted"/>
<dbReference type="InterPro" id="IPR001623">
    <property type="entry name" value="DnaJ_domain"/>
</dbReference>
<keyword evidence="2 7" id="KW-0472">Membrane</keyword>
<dbReference type="InterPro" id="IPR036869">
    <property type="entry name" value="J_dom_sf"/>
</dbReference>
<dbReference type="GO" id="GO:0005737">
    <property type="term" value="C:cytoplasm"/>
    <property type="evidence" value="ECO:0007669"/>
    <property type="project" value="UniProtKB-ARBA"/>
</dbReference>
<evidence type="ECO:0000256" key="5">
    <source>
        <dbReference type="ARBA" id="ARBA00023288"/>
    </source>
</evidence>
<evidence type="ECO:0000313" key="9">
    <source>
        <dbReference type="EMBL" id="RHW70431.1"/>
    </source>
</evidence>
<keyword evidence="5" id="KW-0449">Lipoprotein</keyword>
<keyword evidence="3" id="KW-0564">Palmitate</keyword>
<keyword evidence="7" id="KW-1133">Transmembrane helix</keyword>
<keyword evidence="7" id="KW-0812">Transmembrane</keyword>
<dbReference type="PROSITE" id="PS50076">
    <property type="entry name" value="DNAJ_2"/>
    <property type="match status" value="1"/>
</dbReference>
<dbReference type="InterPro" id="IPR018253">
    <property type="entry name" value="DnaJ_domain_CS"/>
</dbReference>
<dbReference type="SMART" id="SM00271">
    <property type="entry name" value="DnaJ"/>
    <property type="match status" value="1"/>
</dbReference>
<evidence type="ECO:0000256" key="6">
    <source>
        <dbReference type="SAM" id="MobiDB-lite"/>
    </source>
</evidence>
<feature type="region of interest" description="Disordered" evidence="6">
    <location>
        <begin position="392"/>
        <end position="430"/>
    </location>
</feature>